<reference evidence="1 2" key="1">
    <citation type="journal article" date="2019" name="Sci. Rep.">
        <title>Orb-weaving spider Araneus ventricosus genome elucidates the spidroin gene catalogue.</title>
        <authorList>
            <person name="Kono N."/>
            <person name="Nakamura H."/>
            <person name="Ohtoshi R."/>
            <person name="Moran D.A.P."/>
            <person name="Shinohara A."/>
            <person name="Yoshida Y."/>
            <person name="Fujiwara M."/>
            <person name="Mori M."/>
            <person name="Tomita M."/>
            <person name="Arakawa K."/>
        </authorList>
    </citation>
    <scope>NUCLEOTIDE SEQUENCE [LARGE SCALE GENOMIC DNA]</scope>
</reference>
<sequence length="96" mass="11456">MLHILFRIELSTKSTDGLTNFPSQTLKSRFLTTYFSVTLKTIVDTNRSFHLMNLPSILPERRYSIESVIHINCGRTEYWRRKQHTSLRIPYLLKKR</sequence>
<evidence type="ECO:0000313" key="2">
    <source>
        <dbReference type="Proteomes" id="UP000499080"/>
    </source>
</evidence>
<comment type="caution">
    <text evidence="1">The sequence shown here is derived from an EMBL/GenBank/DDBJ whole genome shotgun (WGS) entry which is preliminary data.</text>
</comment>
<name>A0A4Y2CIQ1_ARAVE</name>
<keyword evidence="2" id="KW-1185">Reference proteome</keyword>
<protein>
    <submittedName>
        <fullName evidence="1">Uncharacterized protein</fullName>
    </submittedName>
</protein>
<dbReference type="Proteomes" id="UP000499080">
    <property type="component" value="Unassembled WGS sequence"/>
</dbReference>
<dbReference type="EMBL" id="BGPR01000200">
    <property type="protein sequence ID" value="GBM04240.1"/>
    <property type="molecule type" value="Genomic_DNA"/>
</dbReference>
<accession>A0A4Y2CIQ1</accession>
<organism evidence="1 2">
    <name type="scientific">Araneus ventricosus</name>
    <name type="common">Orbweaver spider</name>
    <name type="synonym">Epeira ventricosa</name>
    <dbReference type="NCBI Taxonomy" id="182803"/>
    <lineage>
        <taxon>Eukaryota</taxon>
        <taxon>Metazoa</taxon>
        <taxon>Ecdysozoa</taxon>
        <taxon>Arthropoda</taxon>
        <taxon>Chelicerata</taxon>
        <taxon>Arachnida</taxon>
        <taxon>Araneae</taxon>
        <taxon>Araneomorphae</taxon>
        <taxon>Entelegynae</taxon>
        <taxon>Araneoidea</taxon>
        <taxon>Araneidae</taxon>
        <taxon>Araneus</taxon>
    </lineage>
</organism>
<gene>
    <name evidence="1" type="ORF">AVEN_41050_1</name>
</gene>
<proteinExistence type="predicted"/>
<evidence type="ECO:0000313" key="1">
    <source>
        <dbReference type="EMBL" id="GBM04240.1"/>
    </source>
</evidence>
<dbReference type="AlphaFoldDB" id="A0A4Y2CIQ1"/>